<gene>
    <name evidence="14 16" type="primary">hisC</name>
    <name evidence="16" type="ORF">XBP1_10034</name>
</gene>
<dbReference type="NCBIfam" id="TIGR01141">
    <property type="entry name" value="hisC"/>
    <property type="match status" value="1"/>
</dbReference>
<dbReference type="Gene3D" id="3.40.640.10">
    <property type="entry name" value="Type I PLP-dependent aspartate aminotransferase-like (Major domain)"/>
    <property type="match status" value="1"/>
</dbReference>
<dbReference type="EMBL" id="CBSW010000001">
    <property type="protein sequence ID" value="CDG95089.1"/>
    <property type="molecule type" value="Genomic_DNA"/>
</dbReference>
<evidence type="ECO:0000256" key="13">
    <source>
        <dbReference type="ARBA" id="ARBA00047481"/>
    </source>
</evidence>
<dbReference type="CDD" id="cd00609">
    <property type="entry name" value="AAT_like"/>
    <property type="match status" value="1"/>
</dbReference>
<comment type="similarity">
    <text evidence="3 14">Belongs to the class-II pyridoxal-phosphate-dependent aminotransferase family. Histidinol-phosphate aminotransferase subfamily.</text>
</comment>
<dbReference type="PANTHER" id="PTHR42885">
    <property type="entry name" value="HISTIDINOL-PHOSPHATE AMINOTRANSFERASE-RELATED"/>
    <property type="match status" value="1"/>
</dbReference>
<feature type="domain" description="Aminotransferase class I/classII large" evidence="15">
    <location>
        <begin position="47"/>
        <end position="352"/>
    </location>
</feature>
<dbReference type="Proteomes" id="UP000028511">
    <property type="component" value="Unassembled WGS sequence"/>
</dbReference>
<keyword evidence="10 14" id="KW-0663">Pyridoxal phosphate</keyword>
<dbReference type="HAMAP" id="MF_01023">
    <property type="entry name" value="HisC_aminotrans_2"/>
    <property type="match status" value="1"/>
</dbReference>
<dbReference type="Gene3D" id="3.90.1150.10">
    <property type="entry name" value="Aspartate Aminotransferase, domain 1"/>
    <property type="match status" value="1"/>
</dbReference>
<evidence type="ECO:0000256" key="7">
    <source>
        <dbReference type="ARBA" id="ARBA00022576"/>
    </source>
</evidence>
<dbReference type="PROSITE" id="PS00599">
    <property type="entry name" value="AA_TRANSFER_CLASS_2"/>
    <property type="match status" value="1"/>
</dbReference>
<dbReference type="AlphaFoldDB" id="A0A077N7U2"/>
<evidence type="ECO:0000256" key="14">
    <source>
        <dbReference type="HAMAP-Rule" id="MF_01023"/>
    </source>
</evidence>
<comment type="caution">
    <text evidence="16">The sequence shown here is derived from an EMBL/GenBank/DDBJ whole genome shotgun (WGS) entry which is preliminary data.</text>
</comment>
<dbReference type="RefSeq" id="WP_038212388.1">
    <property type="nucleotide sequence ID" value="NZ_CAWLWN010000001.1"/>
</dbReference>
<dbReference type="PANTHER" id="PTHR42885:SF2">
    <property type="entry name" value="HISTIDINOL-PHOSPHATE AMINOTRANSFERASE"/>
    <property type="match status" value="1"/>
</dbReference>
<proteinExistence type="inferred from homology"/>
<evidence type="ECO:0000256" key="10">
    <source>
        <dbReference type="ARBA" id="ARBA00022898"/>
    </source>
</evidence>
<dbReference type="SUPFAM" id="SSF53383">
    <property type="entry name" value="PLP-dependent transferases"/>
    <property type="match status" value="1"/>
</dbReference>
<dbReference type="InterPro" id="IPR015424">
    <property type="entry name" value="PyrdxlP-dep_Trfase"/>
</dbReference>
<evidence type="ECO:0000259" key="15">
    <source>
        <dbReference type="Pfam" id="PF00155"/>
    </source>
</evidence>
<dbReference type="GO" id="GO:0004400">
    <property type="term" value="F:histidinol-phosphate transaminase activity"/>
    <property type="evidence" value="ECO:0007669"/>
    <property type="project" value="UniProtKB-UniRule"/>
</dbReference>
<keyword evidence="9 14" id="KW-0808">Transferase</keyword>
<evidence type="ECO:0000256" key="8">
    <source>
        <dbReference type="ARBA" id="ARBA00022605"/>
    </source>
</evidence>
<evidence type="ECO:0000313" key="17">
    <source>
        <dbReference type="Proteomes" id="UP000028511"/>
    </source>
</evidence>
<evidence type="ECO:0000256" key="2">
    <source>
        <dbReference type="ARBA" id="ARBA00005011"/>
    </source>
</evidence>
<dbReference type="HOGENOM" id="CLU_017584_3_1_6"/>
<dbReference type="EC" id="2.6.1.9" evidence="5 14"/>
<reference evidence="16" key="1">
    <citation type="submission" date="2013-07" db="EMBL/GenBank/DDBJ databases">
        <title>Sub-species coevolution in mutualistic symbiosis.</title>
        <authorList>
            <person name="Murfin K."/>
            <person name="Klassen J."/>
            <person name="Lee M."/>
            <person name="Forst S."/>
            <person name="Stock P."/>
            <person name="Goodrich-Blair H."/>
        </authorList>
    </citation>
    <scope>NUCLEOTIDE SEQUENCE [LARGE SCALE GENOMIC DNA]</scope>
    <source>
        <strain evidence="16">Puntauvense</strain>
    </source>
</reference>
<comment type="cofactor">
    <cofactor evidence="1 14">
        <name>pyridoxal 5'-phosphate</name>
        <dbReference type="ChEBI" id="CHEBI:597326"/>
    </cofactor>
</comment>
<dbReference type="InterPro" id="IPR015422">
    <property type="entry name" value="PyrdxlP-dep_Trfase_small"/>
</dbReference>
<evidence type="ECO:0000256" key="12">
    <source>
        <dbReference type="ARBA" id="ARBA00030262"/>
    </source>
</evidence>
<evidence type="ECO:0000256" key="6">
    <source>
        <dbReference type="ARBA" id="ARBA00018048"/>
    </source>
</evidence>
<dbReference type="GO" id="GO:0030170">
    <property type="term" value="F:pyridoxal phosphate binding"/>
    <property type="evidence" value="ECO:0007669"/>
    <property type="project" value="InterPro"/>
</dbReference>
<evidence type="ECO:0000256" key="9">
    <source>
        <dbReference type="ARBA" id="ARBA00022679"/>
    </source>
</evidence>
<evidence type="ECO:0000256" key="5">
    <source>
        <dbReference type="ARBA" id="ARBA00012748"/>
    </source>
</evidence>
<evidence type="ECO:0000256" key="4">
    <source>
        <dbReference type="ARBA" id="ARBA00011738"/>
    </source>
</evidence>
<keyword evidence="8 14" id="KW-0028">Amino-acid biosynthesis</keyword>
<dbReference type="InterPro" id="IPR015421">
    <property type="entry name" value="PyrdxlP-dep_Trfase_major"/>
</dbReference>
<evidence type="ECO:0000256" key="3">
    <source>
        <dbReference type="ARBA" id="ARBA00007970"/>
    </source>
</evidence>
<organism evidence="16 17">
    <name type="scientific">Xenorhabdus bovienii str. puntauvense</name>
    <dbReference type="NCBI Taxonomy" id="1398201"/>
    <lineage>
        <taxon>Bacteria</taxon>
        <taxon>Pseudomonadati</taxon>
        <taxon>Pseudomonadota</taxon>
        <taxon>Gammaproteobacteria</taxon>
        <taxon>Enterobacterales</taxon>
        <taxon>Morganellaceae</taxon>
        <taxon>Xenorhabdus</taxon>
    </lineage>
</organism>
<accession>A0A077N7U2</accession>
<evidence type="ECO:0000256" key="1">
    <source>
        <dbReference type="ARBA" id="ARBA00001933"/>
    </source>
</evidence>
<protein>
    <recommendedName>
        <fullName evidence="6 14">Histidinol-phosphate aminotransferase</fullName>
        <ecNumber evidence="5 14">2.6.1.9</ecNumber>
    </recommendedName>
    <alternativeName>
        <fullName evidence="12 14">Imidazole acetol-phosphate transaminase</fullName>
    </alternativeName>
</protein>
<comment type="pathway">
    <text evidence="2 14">Amino-acid biosynthesis; L-histidine biosynthesis; L-histidine from 5-phospho-alpha-D-ribose 1-diphosphate: step 7/9.</text>
</comment>
<dbReference type="UniPathway" id="UPA00031">
    <property type="reaction ID" value="UER00012"/>
</dbReference>
<dbReference type="Pfam" id="PF00155">
    <property type="entry name" value="Aminotran_1_2"/>
    <property type="match status" value="1"/>
</dbReference>
<keyword evidence="11 14" id="KW-0368">Histidine biosynthesis</keyword>
<dbReference type="InterPro" id="IPR001917">
    <property type="entry name" value="Aminotrans_II_pyridoxalP_BS"/>
</dbReference>
<dbReference type="InterPro" id="IPR004839">
    <property type="entry name" value="Aminotransferase_I/II_large"/>
</dbReference>
<dbReference type="GO" id="GO:0000105">
    <property type="term" value="P:L-histidine biosynthetic process"/>
    <property type="evidence" value="ECO:0007669"/>
    <property type="project" value="UniProtKB-UniRule"/>
</dbReference>
<feature type="modified residue" description="N6-(pyridoxal phosphate)lysine" evidence="14">
    <location>
        <position position="215"/>
    </location>
</feature>
<comment type="subunit">
    <text evidence="4 14">Homodimer.</text>
</comment>
<comment type="catalytic activity">
    <reaction evidence="13 14">
        <text>L-histidinol phosphate + 2-oxoglutarate = 3-(imidazol-4-yl)-2-oxopropyl phosphate + L-glutamate</text>
        <dbReference type="Rhea" id="RHEA:23744"/>
        <dbReference type="ChEBI" id="CHEBI:16810"/>
        <dbReference type="ChEBI" id="CHEBI:29985"/>
        <dbReference type="ChEBI" id="CHEBI:57766"/>
        <dbReference type="ChEBI" id="CHEBI:57980"/>
        <dbReference type="EC" id="2.6.1.9"/>
    </reaction>
</comment>
<name>A0A077N7U2_XENBV</name>
<dbReference type="InterPro" id="IPR005861">
    <property type="entry name" value="HisP_aminotrans"/>
</dbReference>
<evidence type="ECO:0000313" key="16">
    <source>
        <dbReference type="EMBL" id="CDG95089.1"/>
    </source>
</evidence>
<sequence>MSTVFDVNSLARENVRQLVPYMSARRLGGNGNIWLNANEYPIAPDFQFSEKTLNRYPECQPVSVIQRYADYVGLQPDQVLASRGADESIELLIRVFCEPGKDAVLFCPPTYGMYSVSAEAFGVEQKKISTRADWQPDIAAIENNLDRVKLIYICSPNNPTGNLIAPTALRQILELARNRAIVAIDEAYIEFCPQHTTTGWLQDYPHLVILRTLSKAFALAGLRCGFTLASPDIIALMLKVIAPYPLATPVADIAAQALTEAGINIMKDRVDKVAENRTYLRQALNELAMVEKVFPSETNYILVKFTDAEIVFRTLWEQGIILRDQRKQTGLDNCLRITIGSRNECEQLVNAIAALRSQTQPLKETENP</sequence>
<keyword evidence="7 14" id="KW-0032">Aminotransferase</keyword>
<evidence type="ECO:0000256" key="11">
    <source>
        <dbReference type="ARBA" id="ARBA00023102"/>
    </source>
</evidence>